<dbReference type="GO" id="GO:0002020">
    <property type="term" value="F:protease binding"/>
    <property type="evidence" value="ECO:0007669"/>
    <property type="project" value="InterPro"/>
</dbReference>
<evidence type="ECO:0000259" key="1">
    <source>
        <dbReference type="PROSITE" id="PS50208"/>
    </source>
</evidence>
<sequence>MDEQHRLKLRRLRVTLVKDLDPKALYDYLVANDIFSDDMIEEIHNSGTRRERASKMLMELEKRGSRALPIFIEALDDSKQSHLADIIREELASDKIDARRRSLPILPIEPQNVPGGAPDFFPGTHTHMTRGGCAYDEIGALRFKKARVGLWEYPMKASPRGKCLIINNMEFMNLKSRLGSDIDCAKIIDMFTNNFHFDVIVKENLSKKVRRL</sequence>
<reference evidence="3" key="2">
    <citation type="submission" date="2025-09" db="UniProtKB">
        <authorList>
            <consortium name="Ensembl"/>
        </authorList>
    </citation>
    <scope>IDENTIFICATION</scope>
</reference>
<dbReference type="PROSITE" id="PS50208">
    <property type="entry name" value="CASPASE_P20"/>
    <property type="match status" value="1"/>
</dbReference>
<dbReference type="InterPro" id="IPR011600">
    <property type="entry name" value="Pept_C14_caspase"/>
</dbReference>
<evidence type="ECO:0008006" key="4">
    <source>
        <dbReference type="Google" id="ProtNLM"/>
    </source>
</evidence>
<dbReference type="GO" id="GO:0070513">
    <property type="term" value="F:death domain binding"/>
    <property type="evidence" value="ECO:0007669"/>
    <property type="project" value="InterPro"/>
</dbReference>
<proteinExistence type="predicted"/>
<dbReference type="PANTHER" id="PTHR15034:SF5">
    <property type="entry name" value="DEATH DOMAIN-CONTAINING PROTEIN CRADD"/>
    <property type="match status" value="1"/>
</dbReference>
<accession>S4RA13</accession>
<dbReference type="InterPro" id="IPR037939">
    <property type="entry name" value="CRADD"/>
</dbReference>
<evidence type="ECO:0000313" key="3">
    <source>
        <dbReference type="Ensembl" id="ENSPMAP00000002044.1"/>
    </source>
</evidence>
<dbReference type="GO" id="GO:0042981">
    <property type="term" value="P:regulation of apoptotic process"/>
    <property type="evidence" value="ECO:0007669"/>
    <property type="project" value="InterPro"/>
</dbReference>
<dbReference type="InterPro" id="IPR001309">
    <property type="entry name" value="Pept_C14_p20"/>
</dbReference>
<organism evidence="3">
    <name type="scientific">Petromyzon marinus</name>
    <name type="common">Sea lamprey</name>
    <dbReference type="NCBI Taxonomy" id="7757"/>
    <lineage>
        <taxon>Eukaryota</taxon>
        <taxon>Metazoa</taxon>
        <taxon>Chordata</taxon>
        <taxon>Craniata</taxon>
        <taxon>Vertebrata</taxon>
        <taxon>Cyclostomata</taxon>
        <taxon>Hyperoartia</taxon>
        <taxon>Petromyzontiformes</taxon>
        <taxon>Petromyzontidae</taxon>
        <taxon>Petromyzon</taxon>
    </lineage>
</organism>
<dbReference type="SUPFAM" id="SSF52129">
    <property type="entry name" value="Caspase-like"/>
    <property type="match status" value="1"/>
</dbReference>
<dbReference type="GO" id="GO:0006508">
    <property type="term" value="P:proteolysis"/>
    <property type="evidence" value="ECO:0007669"/>
    <property type="project" value="InterPro"/>
</dbReference>
<dbReference type="SMART" id="SM00114">
    <property type="entry name" value="CARD"/>
    <property type="match status" value="1"/>
</dbReference>
<evidence type="ECO:0000259" key="2">
    <source>
        <dbReference type="PROSITE" id="PS50209"/>
    </source>
</evidence>
<dbReference type="PANTHER" id="PTHR15034">
    <property type="entry name" value="DEATH DOMAIN-CONTAINING PROTEIN CRADD"/>
    <property type="match status" value="1"/>
</dbReference>
<dbReference type="SUPFAM" id="SSF47986">
    <property type="entry name" value="DEATH domain"/>
    <property type="match status" value="1"/>
</dbReference>
<dbReference type="GeneTree" id="ENSGT00940000159698"/>
<dbReference type="InterPro" id="IPR029030">
    <property type="entry name" value="Caspase-like_dom_sf"/>
</dbReference>
<dbReference type="Ensembl" id="ENSPMAT00000002054.1">
    <property type="protein sequence ID" value="ENSPMAP00000002044.1"/>
    <property type="gene ID" value="ENSPMAG00000001861.1"/>
</dbReference>
<dbReference type="Gene3D" id="1.10.533.10">
    <property type="entry name" value="Death Domain, Fas"/>
    <property type="match status" value="1"/>
</dbReference>
<feature type="domain" description="Caspase family p20" evidence="1">
    <location>
        <begin position="159"/>
        <end position="191"/>
    </location>
</feature>
<protein>
    <recommendedName>
        <fullName evidence="4">CARD domain-containing protein</fullName>
    </recommendedName>
</protein>
<dbReference type="Pfam" id="PF00656">
    <property type="entry name" value="Peptidase_C14"/>
    <property type="match status" value="1"/>
</dbReference>
<reference evidence="3" key="1">
    <citation type="submission" date="2025-08" db="UniProtKB">
        <authorList>
            <consortium name="Ensembl"/>
        </authorList>
    </citation>
    <scope>IDENTIFICATION</scope>
</reference>
<dbReference type="Pfam" id="PF00619">
    <property type="entry name" value="CARD"/>
    <property type="match status" value="1"/>
</dbReference>
<dbReference type="InterPro" id="IPR011029">
    <property type="entry name" value="DEATH-like_dom_sf"/>
</dbReference>
<dbReference type="AlphaFoldDB" id="S4RA13"/>
<dbReference type="InterPro" id="IPR001315">
    <property type="entry name" value="CARD"/>
</dbReference>
<name>S4RA13_PETMA</name>
<dbReference type="GO" id="GO:0004197">
    <property type="term" value="F:cysteine-type endopeptidase activity"/>
    <property type="evidence" value="ECO:0007669"/>
    <property type="project" value="InterPro"/>
</dbReference>
<dbReference type="PROSITE" id="PS50209">
    <property type="entry name" value="CARD"/>
    <property type="match status" value="1"/>
</dbReference>
<feature type="domain" description="CARD" evidence="2">
    <location>
        <begin position="1"/>
        <end position="90"/>
    </location>
</feature>
<dbReference type="Gene3D" id="3.40.50.1460">
    <property type="match status" value="1"/>
</dbReference>